<gene>
    <name evidence="11 13" type="primary">nadD</name>
    <name evidence="13" type="ORF">MAA8898_01466</name>
</gene>
<dbReference type="NCBIfam" id="NF000843">
    <property type="entry name" value="PRK00071.2-2"/>
    <property type="match status" value="1"/>
</dbReference>
<dbReference type="EC" id="2.7.7.18" evidence="11"/>
<evidence type="ECO:0000259" key="12">
    <source>
        <dbReference type="Pfam" id="PF01467"/>
    </source>
</evidence>
<dbReference type="GO" id="GO:0009435">
    <property type="term" value="P:NAD+ biosynthetic process"/>
    <property type="evidence" value="ECO:0007669"/>
    <property type="project" value="UniProtKB-UniRule"/>
</dbReference>
<name>A0A238K667_9RHOB</name>
<feature type="domain" description="Cytidyltransferase-like" evidence="12">
    <location>
        <begin position="38"/>
        <end position="216"/>
    </location>
</feature>
<dbReference type="PANTHER" id="PTHR39321:SF3">
    <property type="entry name" value="PHOSPHOPANTETHEINE ADENYLYLTRANSFERASE"/>
    <property type="match status" value="1"/>
</dbReference>
<evidence type="ECO:0000256" key="8">
    <source>
        <dbReference type="ARBA" id="ARBA00022840"/>
    </source>
</evidence>
<dbReference type="InterPro" id="IPR014729">
    <property type="entry name" value="Rossmann-like_a/b/a_fold"/>
</dbReference>
<reference evidence="13 14" key="1">
    <citation type="submission" date="2017-05" db="EMBL/GenBank/DDBJ databases">
        <authorList>
            <person name="Song R."/>
            <person name="Chenine A.L."/>
            <person name="Ruprecht R.M."/>
        </authorList>
    </citation>
    <scope>NUCLEOTIDE SEQUENCE [LARGE SCALE GENOMIC DNA]</scope>
    <source>
        <strain evidence="13 14">CECT 8898</strain>
    </source>
</reference>
<evidence type="ECO:0000256" key="10">
    <source>
        <dbReference type="ARBA" id="ARBA00048721"/>
    </source>
</evidence>
<organism evidence="13 14">
    <name type="scientific">Maliponia aquimaris</name>
    <dbReference type="NCBI Taxonomy" id="1673631"/>
    <lineage>
        <taxon>Bacteria</taxon>
        <taxon>Pseudomonadati</taxon>
        <taxon>Pseudomonadota</taxon>
        <taxon>Alphaproteobacteria</taxon>
        <taxon>Rhodobacterales</taxon>
        <taxon>Paracoccaceae</taxon>
        <taxon>Maliponia</taxon>
    </lineage>
</organism>
<dbReference type="HAMAP" id="MF_00244">
    <property type="entry name" value="NaMN_adenylyltr"/>
    <property type="match status" value="1"/>
</dbReference>
<keyword evidence="9 11" id="KW-0520">NAD</keyword>
<comment type="pathway">
    <text evidence="2 11">Cofactor biosynthesis; NAD(+) biosynthesis; deamido-NAD(+) from nicotinate D-ribonucleotide: step 1/1.</text>
</comment>
<dbReference type="AlphaFoldDB" id="A0A238K667"/>
<keyword evidence="14" id="KW-1185">Reference proteome</keyword>
<keyword evidence="4 11" id="KW-0662">Pyridine nucleotide biosynthesis</keyword>
<dbReference type="InterPro" id="IPR004821">
    <property type="entry name" value="Cyt_trans-like"/>
</dbReference>
<evidence type="ECO:0000256" key="11">
    <source>
        <dbReference type="HAMAP-Rule" id="MF_00244"/>
    </source>
</evidence>
<keyword evidence="5 11" id="KW-0808">Transferase</keyword>
<dbReference type="Pfam" id="PF01467">
    <property type="entry name" value="CTP_transf_like"/>
    <property type="match status" value="1"/>
</dbReference>
<evidence type="ECO:0000256" key="9">
    <source>
        <dbReference type="ARBA" id="ARBA00023027"/>
    </source>
</evidence>
<accession>A0A238K667</accession>
<protein>
    <recommendedName>
        <fullName evidence="11">Probable nicotinate-nucleotide adenylyltransferase</fullName>
        <ecNumber evidence="11">2.7.7.18</ecNumber>
    </recommendedName>
    <alternativeName>
        <fullName evidence="11">Deamido-NAD(+) diphosphorylase</fullName>
    </alternativeName>
    <alternativeName>
        <fullName evidence="11">Deamido-NAD(+) pyrophosphorylase</fullName>
    </alternativeName>
    <alternativeName>
        <fullName evidence="11">Nicotinate mononucleotide adenylyltransferase</fullName>
        <shortName evidence="11">NaMN adenylyltransferase</shortName>
    </alternativeName>
</protein>
<evidence type="ECO:0000256" key="3">
    <source>
        <dbReference type="ARBA" id="ARBA00009014"/>
    </source>
</evidence>
<dbReference type="EMBL" id="FXYF01000003">
    <property type="protein sequence ID" value="SMX38283.1"/>
    <property type="molecule type" value="Genomic_DNA"/>
</dbReference>
<evidence type="ECO:0000256" key="6">
    <source>
        <dbReference type="ARBA" id="ARBA00022695"/>
    </source>
</evidence>
<evidence type="ECO:0000256" key="2">
    <source>
        <dbReference type="ARBA" id="ARBA00005019"/>
    </source>
</evidence>
<evidence type="ECO:0000256" key="7">
    <source>
        <dbReference type="ARBA" id="ARBA00022741"/>
    </source>
</evidence>
<dbReference type="Gene3D" id="3.40.50.620">
    <property type="entry name" value="HUPs"/>
    <property type="match status" value="1"/>
</dbReference>
<evidence type="ECO:0000256" key="4">
    <source>
        <dbReference type="ARBA" id="ARBA00022642"/>
    </source>
</evidence>
<dbReference type="NCBIfam" id="TIGR00482">
    <property type="entry name" value="nicotinate (nicotinamide) nucleotide adenylyltransferase"/>
    <property type="match status" value="1"/>
</dbReference>
<evidence type="ECO:0000256" key="5">
    <source>
        <dbReference type="ARBA" id="ARBA00022679"/>
    </source>
</evidence>
<evidence type="ECO:0000313" key="13">
    <source>
        <dbReference type="EMBL" id="SMX38283.1"/>
    </source>
</evidence>
<evidence type="ECO:0000256" key="1">
    <source>
        <dbReference type="ARBA" id="ARBA00002324"/>
    </source>
</evidence>
<dbReference type="Proteomes" id="UP000207598">
    <property type="component" value="Unassembled WGS sequence"/>
</dbReference>
<dbReference type="CDD" id="cd02165">
    <property type="entry name" value="NMNAT"/>
    <property type="match status" value="1"/>
</dbReference>
<dbReference type="SUPFAM" id="SSF52374">
    <property type="entry name" value="Nucleotidylyl transferase"/>
    <property type="match status" value="1"/>
</dbReference>
<evidence type="ECO:0000313" key="14">
    <source>
        <dbReference type="Proteomes" id="UP000207598"/>
    </source>
</evidence>
<dbReference type="NCBIfam" id="TIGR00125">
    <property type="entry name" value="cyt_tran_rel"/>
    <property type="match status" value="1"/>
</dbReference>
<comment type="catalytic activity">
    <reaction evidence="10 11">
        <text>nicotinate beta-D-ribonucleotide + ATP + H(+) = deamido-NAD(+) + diphosphate</text>
        <dbReference type="Rhea" id="RHEA:22860"/>
        <dbReference type="ChEBI" id="CHEBI:15378"/>
        <dbReference type="ChEBI" id="CHEBI:30616"/>
        <dbReference type="ChEBI" id="CHEBI:33019"/>
        <dbReference type="ChEBI" id="CHEBI:57502"/>
        <dbReference type="ChEBI" id="CHEBI:58437"/>
        <dbReference type="EC" id="2.7.7.18"/>
    </reaction>
</comment>
<proteinExistence type="inferred from homology"/>
<keyword evidence="8 11" id="KW-0067">ATP-binding</keyword>
<dbReference type="GO" id="GO:0004515">
    <property type="term" value="F:nicotinate-nucleotide adenylyltransferase activity"/>
    <property type="evidence" value="ECO:0007669"/>
    <property type="project" value="UniProtKB-UniRule"/>
</dbReference>
<dbReference type="UniPathway" id="UPA00253">
    <property type="reaction ID" value="UER00332"/>
</dbReference>
<keyword evidence="6 11" id="KW-0548">Nucleotidyltransferase</keyword>
<dbReference type="GO" id="GO:0005524">
    <property type="term" value="F:ATP binding"/>
    <property type="evidence" value="ECO:0007669"/>
    <property type="project" value="UniProtKB-KW"/>
</dbReference>
<sequence>MPRGPKHSGPGAVRGPIGVDLGRTLAGQALPRGVRVGLLGGSFDPPHAGHLHLSREALKLFDLDRVVWLVSPGNPLKPNPPAPLAERMAAARALVDDPRIRISDFEARAGTRYTAATLGVLRHRFPGVRFVWLMGADNLVQFHLWESWRQILDSVPVGVLARPGLRTAARTAPAARIYRAARLPAPASRLLGLARPPVWCFVNMPMVDLSSSAIRAAGHWVTGEKS</sequence>
<keyword evidence="7 11" id="KW-0547">Nucleotide-binding</keyword>
<comment type="function">
    <text evidence="1 11">Catalyzes the reversible adenylation of nicotinate mononucleotide (NaMN) to nicotinic acid adenine dinucleotide (NaAD).</text>
</comment>
<dbReference type="PANTHER" id="PTHR39321">
    <property type="entry name" value="NICOTINATE-NUCLEOTIDE ADENYLYLTRANSFERASE-RELATED"/>
    <property type="match status" value="1"/>
</dbReference>
<comment type="similarity">
    <text evidence="3 11">Belongs to the NadD family.</text>
</comment>
<dbReference type="InterPro" id="IPR005248">
    <property type="entry name" value="NadD/NMNAT"/>
</dbReference>